<sequence>MHSKYLFDANIFIQSHNLHYHPSFCEKFWDWINDGHQAGIFYSIDKIKTELIRPSNSDDELSIRLREDKVPASFFIPSLSDSATAKAYGALMQWLSSNKQYNPEAVKEFQDYTIADPFLVATAMAHDYVIVTQEKSGNGSPKKVKIPDAAMQNGVKCINIQDLLRKHAQDNFQLKY</sequence>
<comment type="caution">
    <text evidence="1">The sequence shown here is derived from an EMBL/GenBank/DDBJ whole genome shotgun (WGS) entry which is preliminary data.</text>
</comment>
<gene>
    <name evidence="1" type="ORF">DIC32_00790</name>
</gene>
<protein>
    <submittedName>
        <fullName evidence="1">DUF4411 domain-containing protein</fullName>
    </submittedName>
</protein>
<dbReference type="EMBL" id="DPXL01000013">
    <property type="protein sequence ID" value="HCM30383.1"/>
    <property type="molecule type" value="Genomic_DNA"/>
</dbReference>
<dbReference type="Pfam" id="PF14367">
    <property type="entry name" value="DUF4411"/>
    <property type="match status" value="1"/>
</dbReference>
<evidence type="ECO:0000313" key="1">
    <source>
        <dbReference type="EMBL" id="HCM30383.1"/>
    </source>
</evidence>
<dbReference type="AlphaFoldDB" id="A0A3D3FX27"/>
<proteinExistence type="predicted"/>
<dbReference type="Proteomes" id="UP000262257">
    <property type="component" value="Unassembled WGS sequence"/>
</dbReference>
<organism evidence="1 2">
    <name type="scientific">Acinetobacter radioresistens</name>
    <dbReference type="NCBI Taxonomy" id="40216"/>
    <lineage>
        <taxon>Bacteria</taxon>
        <taxon>Pseudomonadati</taxon>
        <taxon>Pseudomonadota</taxon>
        <taxon>Gammaproteobacteria</taxon>
        <taxon>Moraxellales</taxon>
        <taxon>Moraxellaceae</taxon>
        <taxon>Acinetobacter</taxon>
    </lineage>
</organism>
<name>A0A3D3FX27_ACIRA</name>
<evidence type="ECO:0000313" key="2">
    <source>
        <dbReference type="Proteomes" id="UP000262257"/>
    </source>
</evidence>
<dbReference type="InterPro" id="IPR016541">
    <property type="entry name" value="UCP008505"/>
</dbReference>
<accession>A0A3D3FX27</accession>
<reference evidence="1 2" key="1">
    <citation type="journal article" date="2018" name="Nat. Biotechnol.">
        <title>A standardized bacterial taxonomy based on genome phylogeny substantially revises the tree of life.</title>
        <authorList>
            <person name="Parks D.H."/>
            <person name="Chuvochina M."/>
            <person name="Waite D.W."/>
            <person name="Rinke C."/>
            <person name="Skarshewski A."/>
            <person name="Chaumeil P.A."/>
            <person name="Hugenholtz P."/>
        </authorList>
    </citation>
    <scope>NUCLEOTIDE SEQUENCE [LARGE SCALE GENOMIC DNA]</scope>
    <source>
        <strain evidence="1">UBA10045</strain>
    </source>
</reference>